<feature type="signal peptide" evidence="22">
    <location>
        <begin position="1"/>
        <end position="22"/>
    </location>
</feature>
<proteinExistence type="inferred from homology"/>
<dbReference type="SMART" id="SM00220">
    <property type="entry name" value="S_TKc"/>
    <property type="match status" value="1"/>
</dbReference>
<evidence type="ECO:0000256" key="3">
    <source>
        <dbReference type="ARBA" id="ARBA00022475"/>
    </source>
</evidence>
<keyword evidence="5" id="KW-0597">Phosphoprotein</keyword>
<reference evidence="25" key="1">
    <citation type="journal article" date="2012" name="Nature">
        <title>A physical, genetic and functional sequence assembly of the barley genome.</title>
        <authorList>
            <consortium name="The International Barley Genome Sequencing Consortium"/>
            <person name="Mayer K.F."/>
            <person name="Waugh R."/>
            <person name="Brown J.W."/>
            <person name="Schulman A."/>
            <person name="Langridge P."/>
            <person name="Platzer M."/>
            <person name="Fincher G.B."/>
            <person name="Muehlbauer G.J."/>
            <person name="Sato K."/>
            <person name="Close T.J."/>
            <person name="Wise R.P."/>
            <person name="Stein N."/>
        </authorList>
    </citation>
    <scope>NUCLEOTIDE SEQUENCE [LARGE SCALE GENOMIC DNA]</scope>
    <source>
        <strain evidence="25">cv. Morex</strain>
    </source>
</reference>
<dbReference type="Pfam" id="PF00069">
    <property type="entry name" value="Pkinase"/>
    <property type="match status" value="1"/>
</dbReference>
<keyword evidence="6" id="KW-0808">Transferase</keyword>
<keyword evidence="10 20" id="KW-0547">Nucleotide-binding</keyword>
<comment type="catalytic activity">
    <reaction evidence="18">
        <text>L-threonyl-[protein] + ATP = O-phospho-L-threonyl-[protein] + ADP + H(+)</text>
        <dbReference type="Rhea" id="RHEA:46608"/>
        <dbReference type="Rhea" id="RHEA-COMP:11060"/>
        <dbReference type="Rhea" id="RHEA-COMP:11605"/>
        <dbReference type="ChEBI" id="CHEBI:15378"/>
        <dbReference type="ChEBI" id="CHEBI:30013"/>
        <dbReference type="ChEBI" id="CHEBI:30616"/>
        <dbReference type="ChEBI" id="CHEBI:61977"/>
        <dbReference type="ChEBI" id="CHEBI:456216"/>
        <dbReference type="EC" id="2.7.11.1"/>
    </reaction>
</comment>
<keyword evidence="4 21" id="KW-0723">Serine/threonine-protein kinase</keyword>
<dbReference type="PROSITE" id="PS50011">
    <property type="entry name" value="PROTEIN_KINASE_DOM"/>
    <property type="match status" value="1"/>
</dbReference>
<evidence type="ECO:0000256" key="2">
    <source>
        <dbReference type="ARBA" id="ARBA00012513"/>
    </source>
</evidence>
<evidence type="ECO:0000256" key="18">
    <source>
        <dbReference type="ARBA" id="ARBA00047899"/>
    </source>
</evidence>
<dbReference type="FunFam" id="3.30.200.20:FF:000370">
    <property type="entry name" value="Receptor-like protein kinase 4"/>
    <property type="match status" value="1"/>
</dbReference>
<reference evidence="24" key="3">
    <citation type="submission" date="2022-01" db="UniProtKB">
        <authorList>
            <consortium name="EnsemblPlants"/>
        </authorList>
    </citation>
    <scope>IDENTIFICATION</scope>
    <source>
        <strain evidence="24">subsp. vulgare</strain>
    </source>
</reference>
<dbReference type="GO" id="GO:0005886">
    <property type="term" value="C:plasma membrane"/>
    <property type="evidence" value="ECO:0007669"/>
    <property type="project" value="UniProtKB-SubCell"/>
</dbReference>
<keyword evidence="15" id="KW-1015">Disulfide bond</keyword>
<keyword evidence="14" id="KW-0472">Membrane</keyword>
<dbReference type="EC" id="2.7.11.1" evidence="2"/>
<dbReference type="Gramene" id="HORVU.MOREX.r3.3HG0330890.1">
    <property type="protein sequence ID" value="HORVU.MOREX.r3.3HG0330890.1"/>
    <property type="gene ID" value="HORVU.MOREX.r3.3HG0330890"/>
</dbReference>
<evidence type="ECO:0000256" key="16">
    <source>
        <dbReference type="ARBA" id="ARBA00023170"/>
    </source>
</evidence>
<evidence type="ECO:0000256" key="20">
    <source>
        <dbReference type="PROSITE-ProRule" id="PRU10141"/>
    </source>
</evidence>
<dbReference type="CDD" id="cd14066">
    <property type="entry name" value="STKc_IRAK"/>
    <property type="match status" value="1"/>
</dbReference>
<feature type="domain" description="Protein kinase" evidence="23">
    <location>
        <begin position="79"/>
        <end position="363"/>
    </location>
</feature>
<dbReference type="InterPro" id="IPR017441">
    <property type="entry name" value="Protein_kinase_ATP_BS"/>
</dbReference>
<evidence type="ECO:0000256" key="6">
    <source>
        <dbReference type="ARBA" id="ARBA00022679"/>
    </source>
</evidence>
<keyword evidence="16" id="KW-0675">Receptor</keyword>
<keyword evidence="13" id="KW-1133">Transmembrane helix</keyword>
<keyword evidence="9" id="KW-0430">Lectin</keyword>
<keyword evidence="25" id="KW-1185">Reference proteome</keyword>
<evidence type="ECO:0000256" key="11">
    <source>
        <dbReference type="ARBA" id="ARBA00022777"/>
    </source>
</evidence>
<protein>
    <recommendedName>
        <fullName evidence="2">non-specific serine/threonine protein kinase</fullName>
        <ecNumber evidence="2">2.7.11.1</ecNumber>
    </recommendedName>
</protein>
<name>A0A8I6WXR3_HORVV</name>
<dbReference type="GO" id="GO:0030246">
    <property type="term" value="F:carbohydrate binding"/>
    <property type="evidence" value="ECO:0007669"/>
    <property type="project" value="UniProtKB-KW"/>
</dbReference>
<keyword evidence="17" id="KW-0325">Glycoprotein</keyword>
<evidence type="ECO:0000256" key="5">
    <source>
        <dbReference type="ARBA" id="ARBA00022553"/>
    </source>
</evidence>
<comment type="similarity">
    <text evidence="21">Belongs to the protein kinase superfamily.</text>
</comment>
<keyword evidence="12 20" id="KW-0067">ATP-binding</keyword>
<dbReference type="Gene3D" id="1.10.510.10">
    <property type="entry name" value="Transferase(Phosphotransferase) domain 1"/>
    <property type="match status" value="1"/>
</dbReference>
<comment type="catalytic activity">
    <reaction evidence="19">
        <text>L-seryl-[protein] + ATP = O-phospho-L-seryl-[protein] + ADP + H(+)</text>
        <dbReference type="Rhea" id="RHEA:17989"/>
        <dbReference type="Rhea" id="RHEA-COMP:9863"/>
        <dbReference type="Rhea" id="RHEA-COMP:11604"/>
        <dbReference type="ChEBI" id="CHEBI:15378"/>
        <dbReference type="ChEBI" id="CHEBI:29999"/>
        <dbReference type="ChEBI" id="CHEBI:30616"/>
        <dbReference type="ChEBI" id="CHEBI:83421"/>
        <dbReference type="ChEBI" id="CHEBI:456216"/>
        <dbReference type="EC" id="2.7.11.1"/>
    </reaction>
</comment>
<dbReference type="Gene3D" id="3.30.200.20">
    <property type="entry name" value="Phosphorylase Kinase, domain 1"/>
    <property type="match status" value="1"/>
</dbReference>
<evidence type="ECO:0000256" key="1">
    <source>
        <dbReference type="ARBA" id="ARBA00004251"/>
    </source>
</evidence>
<dbReference type="PANTHER" id="PTHR47974:SF19">
    <property type="entry name" value="RECEPTOR-LIKE SERINE_THREONINE-PROTEIN KINASE"/>
    <property type="match status" value="1"/>
</dbReference>
<evidence type="ECO:0000313" key="25">
    <source>
        <dbReference type="Proteomes" id="UP000011116"/>
    </source>
</evidence>
<dbReference type="Proteomes" id="UP000011116">
    <property type="component" value="Chromosome 3H"/>
</dbReference>
<dbReference type="GO" id="GO:0005524">
    <property type="term" value="F:ATP binding"/>
    <property type="evidence" value="ECO:0007669"/>
    <property type="project" value="UniProtKB-UniRule"/>
</dbReference>
<dbReference type="FunFam" id="1.10.510.10:FF:000227">
    <property type="entry name" value="Serine/threonine-protein kinase"/>
    <property type="match status" value="1"/>
</dbReference>
<accession>A0A8I6WXR3</accession>
<evidence type="ECO:0000256" key="10">
    <source>
        <dbReference type="ARBA" id="ARBA00022741"/>
    </source>
</evidence>
<dbReference type="InterPro" id="IPR008271">
    <property type="entry name" value="Ser/Thr_kinase_AS"/>
</dbReference>
<keyword evidence="11" id="KW-0418">Kinase</keyword>
<evidence type="ECO:0000256" key="4">
    <source>
        <dbReference type="ARBA" id="ARBA00022527"/>
    </source>
</evidence>
<keyword evidence="3" id="KW-1003">Cell membrane</keyword>
<keyword evidence="8 22" id="KW-0732">Signal</keyword>
<dbReference type="EnsemblPlants" id="HORVU.MOREX.r3.3HG0330890.1">
    <property type="protein sequence ID" value="HORVU.MOREX.r3.3HG0330890.1"/>
    <property type="gene ID" value="HORVU.MOREX.r3.3HG0330890"/>
</dbReference>
<evidence type="ECO:0000256" key="12">
    <source>
        <dbReference type="ARBA" id="ARBA00022840"/>
    </source>
</evidence>
<evidence type="ECO:0000256" key="14">
    <source>
        <dbReference type="ARBA" id="ARBA00023136"/>
    </source>
</evidence>
<dbReference type="PANTHER" id="PTHR47974">
    <property type="entry name" value="OS07G0415500 PROTEIN"/>
    <property type="match status" value="1"/>
</dbReference>
<evidence type="ECO:0000256" key="8">
    <source>
        <dbReference type="ARBA" id="ARBA00022729"/>
    </source>
</evidence>
<sequence>MPPLCILLGLLLLCTPLWCSSAAANDHTLTAGQALAIGDKLVSRNGKFALGFFQPAASSISGGGGIKAFTYSHLVRATKKFSEKLGGGGFGSVFKGELGVSTSIAVKRLDGARQGEKQFRAEVSSIGLIQHINLVKLIGFCCEGDHRLLVYEHMLNGSLDGLLFKKSNNVDVVVLNWDTRYQITLGVARGLSYLHQSCRECIIHCDIKPENILVDASFVPKVADFGLAAFLGRDFSRILTTFRGTAGYLAPEWLSGVAITPKVDVYSFGMVLLEIISGRRNSSPEPSHYTSNSSSYHNDEYFPVQAVSKLHCGDVKSLMDPQLHGDFNLEEAESVCKVACWCIQDNEFDRPTMGEVVRVLEGLQKIDIPPMPRLLAALTEQSDAATSV</sequence>
<comment type="subcellular location">
    <subcellularLocation>
        <location evidence="1">Cell membrane</location>
        <topology evidence="1">Single-pass type I membrane protein</topology>
    </subcellularLocation>
</comment>
<evidence type="ECO:0000256" key="7">
    <source>
        <dbReference type="ARBA" id="ARBA00022692"/>
    </source>
</evidence>
<keyword evidence="7" id="KW-0812">Transmembrane</keyword>
<evidence type="ECO:0000256" key="9">
    <source>
        <dbReference type="ARBA" id="ARBA00022734"/>
    </source>
</evidence>
<dbReference type="AlphaFoldDB" id="A0A8I6WXR3"/>
<evidence type="ECO:0000256" key="22">
    <source>
        <dbReference type="SAM" id="SignalP"/>
    </source>
</evidence>
<evidence type="ECO:0000256" key="19">
    <source>
        <dbReference type="ARBA" id="ARBA00048679"/>
    </source>
</evidence>
<evidence type="ECO:0000256" key="17">
    <source>
        <dbReference type="ARBA" id="ARBA00023180"/>
    </source>
</evidence>
<feature type="chain" id="PRO_5035303960" description="non-specific serine/threonine protein kinase" evidence="22">
    <location>
        <begin position="23"/>
        <end position="388"/>
    </location>
</feature>
<dbReference type="InterPro" id="IPR000719">
    <property type="entry name" value="Prot_kinase_dom"/>
</dbReference>
<reference evidence="24" key="2">
    <citation type="submission" date="2020-10" db="EMBL/GenBank/DDBJ databases">
        <authorList>
            <person name="Scholz U."/>
            <person name="Mascher M."/>
            <person name="Fiebig A."/>
        </authorList>
    </citation>
    <scope>NUCLEOTIDE SEQUENCE [LARGE SCALE GENOMIC DNA]</scope>
    <source>
        <strain evidence="24">cv. Morex</strain>
    </source>
</reference>
<dbReference type="PROSITE" id="PS00107">
    <property type="entry name" value="PROTEIN_KINASE_ATP"/>
    <property type="match status" value="1"/>
</dbReference>
<evidence type="ECO:0000256" key="21">
    <source>
        <dbReference type="RuleBase" id="RU000304"/>
    </source>
</evidence>
<dbReference type="Gramene" id="HORVU.MOREX.r2.3HG0275560.1">
    <property type="protein sequence ID" value="HORVU.MOREX.r2.3HG0275560.1"/>
    <property type="gene ID" value="HORVU.MOREX.r2.3HG0275560"/>
</dbReference>
<evidence type="ECO:0000259" key="23">
    <source>
        <dbReference type="PROSITE" id="PS50011"/>
    </source>
</evidence>
<dbReference type="SUPFAM" id="SSF56112">
    <property type="entry name" value="Protein kinase-like (PK-like)"/>
    <property type="match status" value="1"/>
</dbReference>
<evidence type="ECO:0000313" key="24">
    <source>
        <dbReference type="EnsemblPlants" id="HORVU.MOREX.r3.3HG0330890.1"/>
    </source>
</evidence>
<dbReference type="SMR" id="A0A8I6WXR3"/>
<dbReference type="InterPro" id="IPR011009">
    <property type="entry name" value="Kinase-like_dom_sf"/>
</dbReference>
<organism evidence="24 25">
    <name type="scientific">Hordeum vulgare subsp. vulgare</name>
    <name type="common">Domesticated barley</name>
    <dbReference type="NCBI Taxonomy" id="112509"/>
    <lineage>
        <taxon>Eukaryota</taxon>
        <taxon>Viridiplantae</taxon>
        <taxon>Streptophyta</taxon>
        <taxon>Embryophyta</taxon>
        <taxon>Tracheophyta</taxon>
        <taxon>Spermatophyta</taxon>
        <taxon>Magnoliopsida</taxon>
        <taxon>Liliopsida</taxon>
        <taxon>Poales</taxon>
        <taxon>Poaceae</taxon>
        <taxon>BOP clade</taxon>
        <taxon>Pooideae</taxon>
        <taxon>Triticodae</taxon>
        <taxon>Triticeae</taxon>
        <taxon>Hordeinae</taxon>
        <taxon>Hordeum</taxon>
    </lineage>
</organism>
<evidence type="ECO:0000256" key="13">
    <source>
        <dbReference type="ARBA" id="ARBA00022989"/>
    </source>
</evidence>
<dbReference type="PROSITE" id="PS00108">
    <property type="entry name" value="PROTEIN_KINASE_ST"/>
    <property type="match status" value="1"/>
</dbReference>
<evidence type="ECO:0000256" key="15">
    <source>
        <dbReference type="ARBA" id="ARBA00023157"/>
    </source>
</evidence>
<feature type="binding site" evidence="20">
    <location>
        <position position="107"/>
    </location>
    <ligand>
        <name>ATP</name>
        <dbReference type="ChEBI" id="CHEBI:30616"/>
    </ligand>
</feature>
<dbReference type="GO" id="GO:0004674">
    <property type="term" value="F:protein serine/threonine kinase activity"/>
    <property type="evidence" value="ECO:0007669"/>
    <property type="project" value="UniProtKB-KW"/>
</dbReference>